<dbReference type="Proteomes" id="UP001189429">
    <property type="component" value="Unassembled WGS sequence"/>
</dbReference>
<protein>
    <recommendedName>
        <fullName evidence="3">ER membrane protein complex subunit 1</fullName>
    </recommendedName>
</protein>
<feature type="non-terminal residue" evidence="1">
    <location>
        <position position="1"/>
    </location>
</feature>
<proteinExistence type="predicted"/>
<accession>A0ABN9TAL6</accession>
<keyword evidence="2" id="KW-1185">Reference proteome</keyword>
<reference evidence="1" key="1">
    <citation type="submission" date="2023-10" db="EMBL/GenBank/DDBJ databases">
        <authorList>
            <person name="Chen Y."/>
            <person name="Shah S."/>
            <person name="Dougan E. K."/>
            <person name="Thang M."/>
            <person name="Chan C."/>
        </authorList>
    </citation>
    <scope>NUCLEOTIDE SEQUENCE [LARGE SCALE GENOMIC DNA]</scope>
</reference>
<evidence type="ECO:0000313" key="1">
    <source>
        <dbReference type="EMBL" id="CAK0842151.1"/>
    </source>
</evidence>
<comment type="caution">
    <text evidence="1">The sequence shown here is derived from an EMBL/GenBank/DDBJ whole genome shotgun (WGS) entry which is preliminary data.</text>
</comment>
<sequence>ARCIQVATLDTRQAIYQPGHQPPSQDRRYVVLHRVASDDLGGTSLIPCAWVSIADRRFLVHYAAGSRNVALTVVTAAGSPHIETMTDAQGQVVARSEAGEGEDPPALWVRQGVDMALVACIAVAVQKLS</sequence>
<organism evidence="1 2">
    <name type="scientific">Prorocentrum cordatum</name>
    <dbReference type="NCBI Taxonomy" id="2364126"/>
    <lineage>
        <taxon>Eukaryota</taxon>
        <taxon>Sar</taxon>
        <taxon>Alveolata</taxon>
        <taxon>Dinophyceae</taxon>
        <taxon>Prorocentrales</taxon>
        <taxon>Prorocentraceae</taxon>
        <taxon>Prorocentrum</taxon>
    </lineage>
</organism>
<evidence type="ECO:0008006" key="3">
    <source>
        <dbReference type="Google" id="ProtNLM"/>
    </source>
</evidence>
<evidence type="ECO:0000313" key="2">
    <source>
        <dbReference type="Proteomes" id="UP001189429"/>
    </source>
</evidence>
<dbReference type="EMBL" id="CAUYUJ010014509">
    <property type="protein sequence ID" value="CAK0842151.1"/>
    <property type="molecule type" value="Genomic_DNA"/>
</dbReference>
<gene>
    <name evidence="1" type="ORF">PCOR1329_LOCUS37158</name>
</gene>
<name>A0ABN9TAL6_9DINO</name>